<dbReference type="InterPro" id="IPR017770">
    <property type="entry name" value="RNA3'_term_phos_cyc_type_1"/>
</dbReference>
<reference evidence="8" key="1">
    <citation type="submission" date="2021-03" db="EMBL/GenBank/DDBJ databases">
        <authorList>
            <person name="Jaffe A."/>
        </authorList>
    </citation>
    <scope>NUCLEOTIDE SEQUENCE</scope>
    <source>
        <strain evidence="8">RIFCSPLOWO2_01_FULL_AR10_48_17</strain>
    </source>
</reference>
<reference evidence="8" key="2">
    <citation type="submission" date="2021-05" db="EMBL/GenBank/DDBJ databases">
        <title>Protein family content uncovers lineage relationships and bacterial pathway maintenance mechanisms in DPANN archaea.</title>
        <authorList>
            <person name="Castelle C.J."/>
            <person name="Meheust R."/>
            <person name="Jaffe A.L."/>
            <person name="Seitz K."/>
            <person name="Gong X."/>
            <person name="Baker B.J."/>
            <person name="Banfield J.F."/>
        </authorList>
    </citation>
    <scope>NUCLEOTIDE SEQUENCE</scope>
    <source>
        <strain evidence="8">RIFCSPLOWO2_01_FULL_AR10_48_17</strain>
    </source>
</reference>
<sequence>MEPILIDGSKGGQVLRSAIGLSALTQKPVKIEKIRLLREKPGLQPQHLTAVQLLSQLCAGKVQGAVLNSQTVLFEPQKLVASQLVANTGTAGSVSLLLESVLIPSLLVKNKLRLTGGTNVPWSPPIEFLEWVLFPVLKRMGVKCEAELSARGYYPKGRGAVIFSTRPAVFPLKPVSLQEAGSLQSVSLVSHCSSLPSTVANRQVLSAKKALSALNVDFVEEVSAKENGYSKGSGLSLFARFSSGAVLSASALGLTGKTAEAVGLEAAKKLLNQLDLHRPVDMFLADQLVPFMALAKGKSKLSVTQLDEHVFSNIDVCEKLLDCRFEVTGKVNEPGEIFCQGATFVPEETIF</sequence>
<evidence type="ECO:0000256" key="3">
    <source>
        <dbReference type="ARBA" id="ARBA00022598"/>
    </source>
</evidence>
<evidence type="ECO:0000256" key="5">
    <source>
        <dbReference type="NCBIfam" id="TIGR03399"/>
    </source>
</evidence>
<accession>A0A8T4L932</accession>
<feature type="domain" description="RNA 3'-terminal phosphate cyclase insert" evidence="7">
    <location>
        <begin position="179"/>
        <end position="274"/>
    </location>
</feature>
<evidence type="ECO:0000256" key="2">
    <source>
        <dbReference type="ARBA" id="ARBA00021428"/>
    </source>
</evidence>
<evidence type="ECO:0000256" key="1">
    <source>
        <dbReference type="ARBA" id="ARBA00009206"/>
    </source>
</evidence>
<dbReference type="InterPro" id="IPR013792">
    <property type="entry name" value="RNA3'P_cycl/enolpyr_Trfase_a/b"/>
</dbReference>
<dbReference type="GO" id="GO:0000166">
    <property type="term" value="F:nucleotide binding"/>
    <property type="evidence" value="ECO:0007669"/>
    <property type="project" value="UniProtKB-KW"/>
</dbReference>
<comment type="caution">
    <text evidence="8">The sequence shown here is derived from an EMBL/GenBank/DDBJ whole genome shotgun (WGS) entry which is preliminary data.</text>
</comment>
<dbReference type="InterPro" id="IPR000228">
    <property type="entry name" value="RNA3'_term_phos_cyc"/>
</dbReference>
<evidence type="ECO:0000259" key="6">
    <source>
        <dbReference type="Pfam" id="PF01137"/>
    </source>
</evidence>
<evidence type="ECO:0000313" key="8">
    <source>
        <dbReference type="EMBL" id="MBS3061270.1"/>
    </source>
</evidence>
<name>A0A8T4L932_9ARCH</name>
<dbReference type="GO" id="GO:0003963">
    <property type="term" value="F:RNA-3'-phosphate cyclase activity"/>
    <property type="evidence" value="ECO:0007669"/>
    <property type="project" value="UniProtKB-UniRule"/>
</dbReference>
<protein>
    <recommendedName>
        <fullName evidence="2 5">RNA 3'-terminal phosphate cyclase</fullName>
        <ecNumber evidence="5">6.5.1.4</ecNumber>
    </recommendedName>
</protein>
<dbReference type="PANTHER" id="PTHR11096:SF0">
    <property type="entry name" value="RNA 3'-TERMINAL PHOSPHATE CYCLASE"/>
    <property type="match status" value="1"/>
</dbReference>
<evidence type="ECO:0000313" key="9">
    <source>
        <dbReference type="Proteomes" id="UP000675968"/>
    </source>
</evidence>
<dbReference type="NCBIfam" id="TIGR03399">
    <property type="entry name" value="RNA_3prim_cycl"/>
    <property type="match status" value="1"/>
</dbReference>
<dbReference type="Gene3D" id="3.30.360.20">
    <property type="entry name" value="RNA 3'-terminal phosphate cyclase, insert domain"/>
    <property type="match status" value="1"/>
</dbReference>
<dbReference type="InterPro" id="IPR013791">
    <property type="entry name" value="RNA3'-term_phos_cycl_insert"/>
</dbReference>
<dbReference type="SUPFAM" id="SSF55205">
    <property type="entry name" value="EPT/RTPC-like"/>
    <property type="match status" value="2"/>
</dbReference>
<dbReference type="GO" id="GO:0006396">
    <property type="term" value="P:RNA processing"/>
    <property type="evidence" value="ECO:0007669"/>
    <property type="project" value="UniProtKB-UniRule"/>
</dbReference>
<organism evidence="8 9">
    <name type="scientific">Candidatus Iainarchaeum sp</name>
    <dbReference type="NCBI Taxonomy" id="3101447"/>
    <lineage>
        <taxon>Archaea</taxon>
        <taxon>Candidatus Iainarchaeota</taxon>
        <taxon>Candidatus Iainarchaeia</taxon>
        <taxon>Candidatus Iainarchaeales</taxon>
        <taxon>Candidatus Iainarchaeaceae</taxon>
        <taxon>Candidatus Iainarchaeum</taxon>
    </lineage>
</organism>
<dbReference type="Proteomes" id="UP000675968">
    <property type="component" value="Unassembled WGS sequence"/>
</dbReference>
<evidence type="ECO:0000259" key="7">
    <source>
        <dbReference type="Pfam" id="PF05189"/>
    </source>
</evidence>
<dbReference type="EC" id="6.5.1.4" evidence="5"/>
<keyword evidence="4" id="KW-0547">Nucleotide-binding</keyword>
<dbReference type="Pfam" id="PF05189">
    <property type="entry name" value="RTC_insert"/>
    <property type="match status" value="1"/>
</dbReference>
<evidence type="ECO:0000256" key="4">
    <source>
        <dbReference type="ARBA" id="ARBA00022741"/>
    </source>
</evidence>
<dbReference type="Pfam" id="PF01137">
    <property type="entry name" value="RTC"/>
    <property type="match status" value="1"/>
</dbReference>
<comment type="similarity">
    <text evidence="1">Belongs to the RNA 3'-terminal cyclase family. Type 1 subfamily.</text>
</comment>
<gene>
    <name evidence="8" type="ORF">J4215_01665</name>
</gene>
<dbReference type="InterPro" id="IPR023797">
    <property type="entry name" value="RNA3'_phos_cyclase_dom"/>
</dbReference>
<feature type="domain" description="RNA 3'-terminal phosphate cyclase" evidence="6">
    <location>
        <begin position="8"/>
        <end position="327"/>
    </location>
</feature>
<dbReference type="EMBL" id="JAGVWC010000008">
    <property type="protein sequence ID" value="MBS3061270.1"/>
    <property type="molecule type" value="Genomic_DNA"/>
</dbReference>
<dbReference type="PANTHER" id="PTHR11096">
    <property type="entry name" value="RNA 3' TERMINAL PHOSPHATE CYCLASE"/>
    <property type="match status" value="1"/>
</dbReference>
<dbReference type="InterPro" id="IPR036553">
    <property type="entry name" value="RPTC_insert"/>
</dbReference>
<dbReference type="Gene3D" id="3.65.10.20">
    <property type="entry name" value="RNA 3'-terminal phosphate cyclase domain"/>
    <property type="match status" value="1"/>
</dbReference>
<keyword evidence="3 8" id="KW-0436">Ligase</keyword>
<dbReference type="InterPro" id="IPR037136">
    <property type="entry name" value="RNA3'_phos_cyclase_dom_sf"/>
</dbReference>
<proteinExistence type="inferred from homology"/>
<dbReference type="AlphaFoldDB" id="A0A8T4L932"/>
<dbReference type="PIRSF" id="PIRSF005378">
    <property type="entry name" value="RNA3'_term_phos_cycl_euk"/>
    <property type="match status" value="1"/>
</dbReference>